<proteinExistence type="predicted"/>
<dbReference type="SUPFAM" id="SSF48726">
    <property type="entry name" value="Immunoglobulin"/>
    <property type="match status" value="1"/>
</dbReference>
<dbReference type="InterPro" id="IPR036179">
    <property type="entry name" value="Ig-like_dom_sf"/>
</dbReference>
<name>A0A1A7WQS4_9TELE</name>
<keyword evidence="1" id="KW-0812">Transmembrane</keyword>
<accession>A0A1A7WQS4</accession>
<keyword evidence="1" id="KW-1133">Transmembrane helix</keyword>
<organism evidence="2">
    <name type="scientific">Iconisemion striatum</name>
    <dbReference type="NCBI Taxonomy" id="60296"/>
    <lineage>
        <taxon>Eukaryota</taxon>
        <taxon>Metazoa</taxon>
        <taxon>Chordata</taxon>
        <taxon>Craniata</taxon>
        <taxon>Vertebrata</taxon>
        <taxon>Euteleostomi</taxon>
        <taxon>Actinopterygii</taxon>
        <taxon>Neopterygii</taxon>
        <taxon>Teleostei</taxon>
        <taxon>Neoteleostei</taxon>
        <taxon>Acanthomorphata</taxon>
        <taxon>Ovalentaria</taxon>
        <taxon>Atherinomorphae</taxon>
        <taxon>Cyprinodontiformes</taxon>
        <taxon>Nothobranchiidae</taxon>
        <taxon>Iconisemion</taxon>
    </lineage>
</organism>
<dbReference type="EMBL" id="HADW01006484">
    <property type="protein sequence ID" value="SBP07884.1"/>
    <property type="molecule type" value="Transcribed_RNA"/>
</dbReference>
<dbReference type="AlphaFoldDB" id="A0A1A7WQS4"/>
<evidence type="ECO:0000313" key="2">
    <source>
        <dbReference type="EMBL" id="SBP07884.1"/>
    </source>
</evidence>
<evidence type="ECO:0000256" key="1">
    <source>
        <dbReference type="SAM" id="Phobius"/>
    </source>
</evidence>
<feature type="transmembrane region" description="Helical" evidence="1">
    <location>
        <begin position="172"/>
        <end position="193"/>
    </location>
</feature>
<reference evidence="2" key="2">
    <citation type="submission" date="2016-06" db="EMBL/GenBank/DDBJ databases">
        <title>The genome of a short-lived fish provides insights into sex chromosome evolution and the genetic control of aging.</title>
        <authorList>
            <person name="Reichwald K."/>
            <person name="Felder M."/>
            <person name="Petzold A."/>
            <person name="Koch P."/>
            <person name="Groth M."/>
            <person name="Platzer M."/>
        </authorList>
    </citation>
    <scope>NUCLEOTIDE SEQUENCE</scope>
    <source>
        <tissue evidence="2">Brain</tissue>
    </source>
</reference>
<gene>
    <name evidence="2" type="primary">Nfu_g_1_013084</name>
</gene>
<keyword evidence="1" id="KW-0472">Membrane</keyword>
<sequence length="195" mass="22004">MEDVEVVLHHTGPLAAVHGLYFFWCQLDPGKPPEVLQSHSRPELEALDLVPGDSAVRPASGSSWKLFFGEGTKLLVENKEERNPEYYILGNKDSPTKVCLATEFTRHNATGNHLFNDTEPARNPKDHRFFSQVAFLKGGEERQCKEPEEVPICEASLEPDMMVNLASLSISILRLIFIKTVVFNVLMTLRLWISQ</sequence>
<protein>
    <submittedName>
        <fullName evidence="2">Uncharacterized protein</fullName>
    </submittedName>
</protein>
<reference evidence="2" key="1">
    <citation type="submission" date="2016-05" db="EMBL/GenBank/DDBJ databases">
        <authorList>
            <person name="Lavstsen T."/>
            <person name="Jespersen J.S."/>
        </authorList>
    </citation>
    <scope>NUCLEOTIDE SEQUENCE</scope>
    <source>
        <tissue evidence="2">Brain</tissue>
    </source>
</reference>